<dbReference type="EMBL" id="LFYR01001330">
    <property type="protein sequence ID" value="KMZ62754.1"/>
    <property type="molecule type" value="Genomic_DNA"/>
</dbReference>
<dbReference type="OrthoDB" id="696117at2759"/>
<sequence>MKPITGEEVSSKPVSLSMAAIVLSKFLDTDTGADDEMLAYLRRASMAFDELVHFHREIDSRRGSSEKVDAGDDKKKKKKDRGGSQIEGGEGNDRSCSKTEREESARVDIEVKNEKNKKRKMIDGGSVKHQHKNMSRKKMRDEKQIPVVKTCSEEDREEIVGFHAKVKKKKRHHQKINE</sequence>
<feature type="compositionally biased region" description="Basic and acidic residues" evidence="1">
    <location>
        <begin position="91"/>
        <end position="114"/>
    </location>
</feature>
<proteinExistence type="predicted"/>
<accession>A0A0K9P1A1</accession>
<dbReference type="STRING" id="29655.A0A0K9P1A1"/>
<feature type="region of interest" description="Disordered" evidence="1">
    <location>
        <begin position="56"/>
        <end position="145"/>
    </location>
</feature>
<comment type="caution">
    <text evidence="2">The sequence shown here is derived from an EMBL/GenBank/DDBJ whole genome shotgun (WGS) entry which is preliminary data.</text>
</comment>
<dbReference type="Proteomes" id="UP000036987">
    <property type="component" value="Unassembled WGS sequence"/>
</dbReference>
<keyword evidence="3" id="KW-1185">Reference proteome</keyword>
<dbReference type="AlphaFoldDB" id="A0A0K9P1A1"/>
<evidence type="ECO:0000313" key="3">
    <source>
        <dbReference type="Proteomes" id="UP000036987"/>
    </source>
</evidence>
<evidence type="ECO:0000313" key="2">
    <source>
        <dbReference type="EMBL" id="KMZ62754.1"/>
    </source>
</evidence>
<feature type="compositionally biased region" description="Basic and acidic residues" evidence="1">
    <location>
        <begin position="56"/>
        <end position="74"/>
    </location>
</feature>
<name>A0A0K9P1A1_ZOSMR</name>
<dbReference type="PANTHER" id="PTHR48227:SF1">
    <property type="entry name" value="DNA LIGASE 1-LIKE"/>
    <property type="match status" value="1"/>
</dbReference>
<organism evidence="2 3">
    <name type="scientific">Zostera marina</name>
    <name type="common">Eelgrass</name>
    <dbReference type="NCBI Taxonomy" id="29655"/>
    <lineage>
        <taxon>Eukaryota</taxon>
        <taxon>Viridiplantae</taxon>
        <taxon>Streptophyta</taxon>
        <taxon>Embryophyta</taxon>
        <taxon>Tracheophyta</taxon>
        <taxon>Spermatophyta</taxon>
        <taxon>Magnoliopsida</taxon>
        <taxon>Liliopsida</taxon>
        <taxon>Zosteraceae</taxon>
        <taxon>Zostera</taxon>
    </lineage>
</organism>
<feature type="compositionally biased region" description="Basic residues" evidence="1">
    <location>
        <begin position="128"/>
        <end position="138"/>
    </location>
</feature>
<protein>
    <submittedName>
        <fullName evidence="2">Uncharacterized protein</fullName>
    </submittedName>
</protein>
<evidence type="ECO:0000256" key="1">
    <source>
        <dbReference type="SAM" id="MobiDB-lite"/>
    </source>
</evidence>
<reference evidence="3" key="1">
    <citation type="journal article" date="2016" name="Nature">
        <title>The genome of the seagrass Zostera marina reveals angiosperm adaptation to the sea.</title>
        <authorList>
            <person name="Olsen J.L."/>
            <person name="Rouze P."/>
            <person name="Verhelst B."/>
            <person name="Lin Y.-C."/>
            <person name="Bayer T."/>
            <person name="Collen J."/>
            <person name="Dattolo E."/>
            <person name="De Paoli E."/>
            <person name="Dittami S."/>
            <person name="Maumus F."/>
            <person name="Michel G."/>
            <person name="Kersting A."/>
            <person name="Lauritano C."/>
            <person name="Lohaus R."/>
            <person name="Toepel M."/>
            <person name="Tonon T."/>
            <person name="Vanneste K."/>
            <person name="Amirebrahimi M."/>
            <person name="Brakel J."/>
            <person name="Bostroem C."/>
            <person name="Chovatia M."/>
            <person name="Grimwood J."/>
            <person name="Jenkins J.W."/>
            <person name="Jueterbock A."/>
            <person name="Mraz A."/>
            <person name="Stam W.T."/>
            <person name="Tice H."/>
            <person name="Bornberg-Bauer E."/>
            <person name="Green P.J."/>
            <person name="Pearson G.A."/>
            <person name="Procaccini G."/>
            <person name="Duarte C.M."/>
            <person name="Schmutz J."/>
            <person name="Reusch T.B.H."/>
            <person name="Van de Peer Y."/>
        </authorList>
    </citation>
    <scope>NUCLEOTIDE SEQUENCE [LARGE SCALE GENOMIC DNA]</scope>
    <source>
        <strain evidence="3">cv. Finnish</strain>
    </source>
</reference>
<gene>
    <name evidence="2" type="ORF">ZOSMA_44G01570</name>
</gene>
<dbReference type="PANTHER" id="PTHR48227">
    <property type="entry name" value="DNA TOPOISOMERASE 1-LIKE"/>
    <property type="match status" value="1"/>
</dbReference>